<evidence type="ECO:0000313" key="2">
    <source>
        <dbReference type="EMBL" id="GAA5090692.1"/>
    </source>
</evidence>
<protein>
    <recommendedName>
        <fullName evidence="4">DUF3592 domain-containing protein</fullName>
    </recommendedName>
</protein>
<sequence>MSQSFGDHLEIPLKTRIYLKVSAILFIGFIILREVFYGDEIRRKMLLDERRNATVVDIYRDRNEHNFTFVKYSNGKKELLDFQYKIGDSVSKKKGDSIEYIFRNKKIIKNNWLKNYLKK</sequence>
<dbReference type="RefSeq" id="WP_345202434.1">
    <property type="nucleotide sequence ID" value="NZ_BAABHX010000002.1"/>
</dbReference>
<dbReference type="Proteomes" id="UP001500353">
    <property type="component" value="Unassembled WGS sequence"/>
</dbReference>
<accession>A0ABP9M4N8</accession>
<feature type="transmembrane region" description="Helical" evidence="1">
    <location>
        <begin position="17"/>
        <end position="36"/>
    </location>
</feature>
<evidence type="ECO:0000256" key="1">
    <source>
        <dbReference type="SAM" id="Phobius"/>
    </source>
</evidence>
<dbReference type="EMBL" id="BAABHX010000002">
    <property type="protein sequence ID" value="GAA5090692.1"/>
    <property type="molecule type" value="Genomic_DNA"/>
</dbReference>
<evidence type="ECO:0000313" key="3">
    <source>
        <dbReference type="Proteomes" id="UP001500353"/>
    </source>
</evidence>
<keyword evidence="1" id="KW-0812">Transmembrane</keyword>
<name>A0ABP9M4N8_9FLAO</name>
<organism evidence="2 3">
    <name type="scientific">Chryseobacterium ginsengisoli</name>
    <dbReference type="NCBI Taxonomy" id="363853"/>
    <lineage>
        <taxon>Bacteria</taxon>
        <taxon>Pseudomonadati</taxon>
        <taxon>Bacteroidota</taxon>
        <taxon>Flavobacteriia</taxon>
        <taxon>Flavobacteriales</taxon>
        <taxon>Weeksellaceae</taxon>
        <taxon>Chryseobacterium group</taxon>
        <taxon>Chryseobacterium</taxon>
    </lineage>
</organism>
<reference evidence="3" key="1">
    <citation type="journal article" date="2019" name="Int. J. Syst. Evol. Microbiol.">
        <title>The Global Catalogue of Microorganisms (GCM) 10K type strain sequencing project: providing services to taxonomists for standard genome sequencing and annotation.</title>
        <authorList>
            <consortium name="The Broad Institute Genomics Platform"/>
            <consortium name="The Broad Institute Genome Sequencing Center for Infectious Disease"/>
            <person name="Wu L."/>
            <person name="Ma J."/>
        </authorList>
    </citation>
    <scope>NUCLEOTIDE SEQUENCE [LARGE SCALE GENOMIC DNA]</scope>
    <source>
        <strain evidence="3">JCM 18019</strain>
    </source>
</reference>
<comment type="caution">
    <text evidence="2">The sequence shown here is derived from an EMBL/GenBank/DDBJ whole genome shotgun (WGS) entry which is preliminary data.</text>
</comment>
<evidence type="ECO:0008006" key="4">
    <source>
        <dbReference type="Google" id="ProtNLM"/>
    </source>
</evidence>
<keyword evidence="3" id="KW-1185">Reference proteome</keyword>
<gene>
    <name evidence="2" type="ORF">GCM10023210_17210</name>
</gene>
<proteinExistence type="predicted"/>
<keyword evidence="1" id="KW-0472">Membrane</keyword>
<keyword evidence="1" id="KW-1133">Transmembrane helix</keyword>